<comment type="cofactor">
    <cofactor evidence="1">
        <name>pyridoxal 5'-phosphate</name>
        <dbReference type="ChEBI" id="CHEBI:597326"/>
    </cofactor>
</comment>
<keyword evidence="3 6" id="KW-0808">Transferase</keyword>
<dbReference type="InterPro" id="IPR015424">
    <property type="entry name" value="PyrdxlP-dep_Trfase"/>
</dbReference>
<dbReference type="Pfam" id="PF00155">
    <property type="entry name" value="Aminotran_1_2"/>
    <property type="match status" value="1"/>
</dbReference>
<evidence type="ECO:0000256" key="4">
    <source>
        <dbReference type="ARBA" id="ARBA00022898"/>
    </source>
</evidence>
<evidence type="ECO:0000259" key="5">
    <source>
        <dbReference type="Pfam" id="PF00155"/>
    </source>
</evidence>
<keyword evidence="2 6" id="KW-0032">Aminotransferase</keyword>
<dbReference type="GO" id="GO:0005737">
    <property type="term" value="C:cytoplasm"/>
    <property type="evidence" value="ECO:0007669"/>
    <property type="project" value="TreeGrafter"/>
</dbReference>
<dbReference type="GO" id="GO:0016212">
    <property type="term" value="F:kynurenine-oxoglutarate transaminase activity"/>
    <property type="evidence" value="ECO:0007669"/>
    <property type="project" value="TreeGrafter"/>
</dbReference>
<dbReference type="EMBL" id="FTOJ01000003">
    <property type="protein sequence ID" value="SIS79035.1"/>
    <property type="molecule type" value="Genomic_DNA"/>
</dbReference>
<evidence type="ECO:0000313" key="6">
    <source>
        <dbReference type="EMBL" id="SIS79035.1"/>
    </source>
</evidence>
<evidence type="ECO:0000256" key="3">
    <source>
        <dbReference type="ARBA" id="ARBA00022679"/>
    </source>
</evidence>
<dbReference type="STRING" id="551459.SAMN05421796_103212"/>
<dbReference type="InterPro" id="IPR004839">
    <property type="entry name" value="Aminotransferase_I/II_large"/>
</dbReference>
<dbReference type="Gene3D" id="3.90.1150.10">
    <property type="entry name" value="Aspartate Aminotransferase, domain 1"/>
    <property type="match status" value="1"/>
</dbReference>
<feature type="domain" description="Aminotransferase class I/classII large" evidence="5">
    <location>
        <begin position="59"/>
        <end position="380"/>
    </location>
</feature>
<dbReference type="CDD" id="cd00609">
    <property type="entry name" value="AAT_like"/>
    <property type="match status" value="1"/>
</dbReference>
<gene>
    <name evidence="6" type="ORF">SAMN05421796_103212</name>
</gene>
<dbReference type="InterPro" id="IPR015422">
    <property type="entry name" value="PyrdxlP-dep_Trfase_small"/>
</dbReference>
<dbReference type="GO" id="GO:0030170">
    <property type="term" value="F:pyridoxal phosphate binding"/>
    <property type="evidence" value="ECO:0007669"/>
    <property type="project" value="InterPro"/>
</dbReference>
<dbReference type="AlphaFoldDB" id="A0A1N7LYW1"/>
<dbReference type="Gene3D" id="3.40.640.10">
    <property type="entry name" value="Type I PLP-dependent aspartate aminotransferase-like (Major domain)"/>
    <property type="match status" value="1"/>
</dbReference>
<dbReference type="SUPFAM" id="SSF53383">
    <property type="entry name" value="PLP-dependent transferases"/>
    <property type="match status" value="1"/>
</dbReference>
<accession>A0A1N7LYW1</accession>
<dbReference type="Proteomes" id="UP000186246">
    <property type="component" value="Unassembled WGS sequence"/>
</dbReference>
<evidence type="ECO:0000313" key="7">
    <source>
        <dbReference type="Proteomes" id="UP000186246"/>
    </source>
</evidence>
<dbReference type="PANTHER" id="PTHR43807:SF20">
    <property type="entry name" value="FI04487P"/>
    <property type="match status" value="1"/>
</dbReference>
<sequence>MIDELSFLLYLIETMETNLQFTDYSFFTQMSLLAQKHQSFDLSLGLPDFEVDARLRFYLKESADSISHSYESLAGNPLLINKIVEFNASRKNQVLICNEEVNVVPCSTFALYTSLKSILKFGEEVIIIQPSYYTYAPSIVINGGVPVYYEVEEDFSICWEKLKLLITDKTKAIIVNTPQNPTGKIWSSDDWQNLYDLIKEQEIYVISEEIYDIYCYDNHSHYSAFLHPELRKRTFSIFSFGKMFHSTGWKVSYLLATPDLLQSFRNHQQYISYGTNVPCQYAIAKYLDVFDPETNRKIMQNKRDVFCEMISETPFILNKKSQGGFFQIVNFRNISKTMTDVEFSKWLTVEKKVSCLPLSAFYQNKNDSDFIRFSFVKKDEIIYDAMQYLKLHL</sequence>
<evidence type="ECO:0000256" key="2">
    <source>
        <dbReference type="ARBA" id="ARBA00022576"/>
    </source>
</evidence>
<organism evidence="6 7">
    <name type="scientific">Chryseobacterium piscicola</name>
    <dbReference type="NCBI Taxonomy" id="551459"/>
    <lineage>
        <taxon>Bacteria</taxon>
        <taxon>Pseudomonadati</taxon>
        <taxon>Bacteroidota</taxon>
        <taxon>Flavobacteriia</taxon>
        <taxon>Flavobacteriales</taxon>
        <taxon>Weeksellaceae</taxon>
        <taxon>Chryseobacterium group</taxon>
        <taxon>Chryseobacterium</taxon>
    </lineage>
</organism>
<proteinExistence type="predicted"/>
<dbReference type="RefSeq" id="WP_228417148.1">
    <property type="nucleotide sequence ID" value="NZ_FTOJ01000003.1"/>
</dbReference>
<name>A0A1N7LYW1_9FLAO</name>
<dbReference type="InterPro" id="IPR051326">
    <property type="entry name" value="Kynurenine-oxoglutarate_AT"/>
</dbReference>
<evidence type="ECO:0000256" key="1">
    <source>
        <dbReference type="ARBA" id="ARBA00001933"/>
    </source>
</evidence>
<protein>
    <submittedName>
        <fullName evidence="6">Methionine aminotransferase</fullName>
    </submittedName>
</protein>
<reference evidence="7" key="1">
    <citation type="submission" date="2017-01" db="EMBL/GenBank/DDBJ databases">
        <authorList>
            <person name="Varghese N."/>
            <person name="Submissions S."/>
        </authorList>
    </citation>
    <scope>NUCLEOTIDE SEQUENCE [LARGE SCALE GENOMIC DNA]</scope>
    <source>
        <strain evidence="7">DSM 21068</strain>
    </source>
</reference>
<dbReference type="PANTHER" id="PTHR43807">
    <property type="entry name" value="FI04487P"/>
    <property type="match status" value="1"/>
</dbReference>
<dbReference type="InterPro" id="IPR015421">
    <property type="entry name" value="PyrdxlP-dep_Trfase_major"/>
</dbReference>
<keyword evidence="4" id="KW-0663">Pyridoxal phosphate</keyword>